<reference evidence="6" key="2">
    <citation type="submission" date="2020-05" db="UniProtKB">
        <authorList>
            <consortium name="Ensembl"/>
        </authorList>
    </citation>
    <scope>IDENTIFICATION</scope>
</reference>
<sequence>MKICLMIVVAAALAGNSWALDRCSVVRAIRRGGLAGIKGYSLGDFVCLAYHASRYDTSLHRSPTEYGIFQINSYWWCDDGKTPGRKNWCRMPCTDLLDTDIEDDVRCVKRIVSDPNGLEAWEPWKEYCRGQALSSFVEECPTGSAESSSCFPFFSLCPGLLMPSLALVKLSL</sequence>
<protein>
    <submittedName>
        <fullName evidence="6">Lysozyme C</fullName>
    </submittedName>
</protein>
<dbReference type="CDD" id="cd16897">
    <property type="entry name" value="LYZ_C"/>
    <property type="match status" value="1"/>
</dbReference>
<reference evidence="6" key="1">
    <citation type="journal article" date="2010" name="Science">
        <title>The genome of the Western clawed frog Xenopus tropicalis.</title>
        <authorList>
            <person name="Hellsten U."/>
            <person name="Harland R.M."/>
            <person name="Gilchrist M.J."/>
            <person name="Hendrix D."/>
            <person name="Jurka J."/>
            <person name="Kapitonov V."/>
            <person name="Ovcharenko I."/>
            <person name="Putnam N.H."/>
            <person name="Shu S."/>
            <person name="Taher L."/>
            <person name="Blitz I.L."/>
            <person name="Blumberg B."/>
            <person name="Dichmann D.S."/>
            <person name="Dubchak I."/>
            <person name="Amaya E."/>
            <person name="Detter J.C."/>
            <person name="Fletcher R."/>
            <person name="Gerhard D.S."/>
            <person name="Goodstein D."/>
            <person name="Graves T."/>
            <person name="Grigoriev I.V."/>
            <person name="Grimwood J."/>
            <person name="Kawashima T."/>
            <person name="Lindquist E."/>
            <person name="Lucas S.M."/>
            <person name="Mead P.E."/>
            <person name="Mitros T."/>
            <person name="Ogino H."/>
            <person name="Ohta Y."/>
            <person name="Poliakov A.V."/>
            <person name="Pollet N."/>
            <person name="Robert J."/>
            <person name="Salamov A."/>
            <person name="Sater A.K."/>
            <person name="Schmutz J."/>
            <person name="Terry A."/>
            <person name="Vize P.D."/>
            <person name="Warren W.C."/>
            <person name="Wells D."/>
            <person name="Wills A."/>
            <person name="Wilson R.K."/>
            <person name="Zimmerman L.B."/>
            <person name="Zorn A.M."/>
            <person name="Grainger R."/>
            <person name="Grammer T."/>
            <person name="Khokha M.K."/>
            <person name="Richardson P.M."/>
            <person name="Rokhsar D.S."/>
        </authorList>
    </citation>
    <scope>NUCLEOTIDE SEQUENCE [LARGE SCALE GENOMIC DNA]</scope>
    <source>
        <strain evidence="6">Nigerian</strain>
    </source>
</reference>
<keyword evidence="2" id="KW-1015">Disulfide bond</keyword>
<dbReference type="SMART" id="SM00263">
    <property type="entry name" value="LYZ1"/>
    <property type="match status" value="1"/>
</dbReference>
<evidence type="ECO:0000256" key="2">
    <source>
        <dbReference type="ARBA" id="ARBA00023157"/>
    </source>
</evidence>
<dbReference type="FunFam" id="1.10.530.10:FF:000001">
    <property type="entry name" value="Lysozyme C"/>
    <property type="match status" value="1"/>
</dbReference>
<evidence type="ECO:0000256" key="4">
    <source>
        <dbReference type="SAM" id="SignalP"/>
    </source>
</evidence>
<dbReference type="PANTHER" id="PTHR11407:SF72">
    <property type="entry name" value="LYSOZYME C"/>
    <property type="match status" value="1"/>
</dbReference>
<dbReference type="InParanoid" id="A0A6I8QPB1"/>
<dbReference type="GO" id="GO:0003796">
    <property type="term" value="F:lysozyme activity"/>
    <property type="evidence" value="ECO:0007669"/>
    <property type="project" value="InterPro"/>
</dbReference>
<dbReference type="PRINTS" id="PR00135">
    <property type="entry name" value="LYZLACT"/>
</dbReference>
<feature type="signal peptide" evidence="4">
    <location>
        <begin position="1"/>
        <end position="19"/>
    </location>
</feature>
<dbReference type="AlphaFoldDB" id="A0A6I8QPB1"/>
<dbReference type="PROSITE" id="PS51348">
    <property type="entry name" value="GLYCOSYL_HYDROL_F22_2"/>
    <property type="match status" value="1"/>
</dbReference>
<gene>
    <name evidence="6" type="primary">LOC100493330</name>
</gene>
<dbReference type="Pfam" id="PF00062">
    <property type="entry name" value="Lys"/>
    <property type="match status" value="1"/>
</dbReference>
<dbReference type="PANTHER" id="PTHR11407">
    <property type="entry name" value="LYSOZYME C"/>
    <property type="match status" value="1"/>
</dbReference>
<accession>A0A6I8QPB1</accession>
<feature type="chain" id="PRO_5031426732" evidence="4">
    <location>
        <begin position="20"/>
        <end position="172"/>
    </location>
</feature>
<evidence type="ECO:0000313" key="6">
    <source>
        <dbReference type="Ensembl" id="ENSXETP00000070305"/>
    </source>
</evidence>
<dbReference type="PROSITE" id="PS00128">
    <property type="entry name" value="GLYCOSYL_HYDROL_F22_1"/>
    <property type="match status" value="1"/>
</dbReference>
<dbReference type="InterPro" id="IPR000974">
    <property type="entry name" value="Glyco_hydro_22_lys"/>
</dbReference>
<name>A0A6I8QPB1_XENTR</name>
<dbReference type="Gene3D" id="1.10.530.10">
    <property type="match status" value="1"/>
</dbReference>
<feature type="domain" description="Glycosyl hydrolases family 22 (GH22)" evidence="5">
    <location>
        <begin position="89"/>
        <end position="107"/>
    </location>
</feature>
<dbReference type="SUPFAM" id="SSF53955">
    <property type="entry name" value="Lysozyme-like"/>
    <property type="match status" value="1"/>
</dbReference>
<organism evidence="6">
    <name type="scientific">Xenopus tropicalis</name>
    <name type="common">Western clawed frog</name>
    <name type="synonym">Silurana tropicalis</name>
    <dbReference type="NCBI Taxonomy" id="8364"/>
    <lineage>
        <taxon>Eukaryota</taxon>
        <taxon>Metazoa</taxon>
        <taxon>Chordata</taxon>
        <taxon>Craniata</taxon>
        <taxon>Vertebrata</taxon>
        <taxon>Euteleostomi</taxon>
        <taxon>Amphibia</taxon>
        <taxon>Batrachia</taxon>
        <taxon>Anura</taxon>
        <taxon>Pipoidea</taxon>
        <taxon>Pipidae</taxon>
        <taxon>Xenopodinae</taxon>
        <taxon>Xenopus</taxon>
        <taxon>Silurana</taxon>
    </lineage>
</organism>
<dbReference type="Ensembl" id="ENSXETT00000094781">
    <property type="protein sequence ID" value="ENSXETP00000070305"/>
    <property type="gene ID" value="ENSXETG00000031036"/>
</dbReference>
<proteinExistence type="inferred from homology"/>
<dbReference type="InterPro" id="IPR019799">
    <property type="entry name" value="Glyco_hydro_22_CS"/>
</dbReference>
<dbReference type="PRINTS" id="PR00137">
    <property type="entry name" value="LYSOZYME"/>
</dbReference>
<evidence type="ECO:0000259" key="5">
    <source>
        <dbReference type="PROSITE" id="PS00128"/>
    </source>
</evidence>
<dbReference type="InterPro" id="IPR001916">
    <property type="entry name" value="Glyco_hydro_22"/>
</dbReference>
<evidence type="ECO:0000256" key="3">
    <source>
        <dbReference type="RuleBase" id="RU004440"/>
    </source>
</evidence>
<dbReference type="InterPro" id="IPR023346">
    <property type="entry name" value="Lysozyme-like_dom_sf"/>
</dbReference>
<comment type="similarity">
    <text evidence="1 3">Belongs to the glycosyl hydrolase 22 family.</text>
</comment>
<dbReference type="Bgee" id="ENSXETG00000031036">
    <property type="expression patterns" value="Expressed in gastrula and 1 other cell type or tissue"/>
</dbReference>
<evidence type="ECO:0000256" key="1">
    <source>
        <dbReference type="ARBA" id="ARBA00010859"/>
    </source>
</evidence>
<dbReference type="GeneTree" id="ENSGT00940000153832"/>
<keyword evidence="4" id="KW-0732">Signal</keyword>